<sequence length="160" mass="18780">QEKVILTKSSRYGRRSVQSMAVIAFLQEYANKYAEKSPDSNKFHLPSCCTKSSIYEEMKTDLVPNNLMISFSHFMKLWRKEMNHIAIPKNSRFSKCNICTSIKINIAKTRNTKELEMLKARRDCHLKKQSAERQKYYKHQTKARSYPSKYLSVIIDGMDQ</sequence>
<evidence type="ECO:0000313" key="2">
    <source>
        <dbReference type="Proteomes" id="UP001634394"/>
    </source>
</evidence>
<protein>
    <recommendedName>
        <fullName evidence="3">Recombination activating protein 1</fullName>
    </recommendedName>
</protein>
<comment type="caution">
    <text evidence="1">The sequence shown here is derived from an EMBL/GenBank/DDBJ whole genome shotgun (WGS) entry which is preliminary data.</text>
</comment>
<dbReference type="Proteomes" id="UP001634394">
    <property type="component" value="Unassembled WGS sequence"/>
</dbReference>
<evidence type="ECO:0008006" key="3">
    <source>
        <dbReference type="Google" id="ProtNLM"/>
    </source>
</evidence>
<keyword evidence="2" id="KW-1185">Reference proteome</keyword>
<name>A0ABD3XZM4_SINWO</name>
<dbReference type="PANTHER" id="PTHR33153:SF3">
    <property type="entry name" value="TRAFFICKING PROTEIN PARTICLE COMPLEX SUBUNIT 11 DOMAIN-CONTAINING PROTEIN"/>
    <property type="match status" value="1"/>
</dbReference>
<reference evidence="1 2" key="1">
    <citation type="submission" date="2024-11" db="EMBL/GenBank/DDBJ databases">
        <title>Chromosome-level genome assembly of the freshwater bivalve Anodonta woodiana.</title>
        <authorList>
            <person name="Chen X."/>
        </authorList>
    </citation>
    <scope>NUCLEOTIDE SEQUENCE [LARGE SCALE GENOMIC DNA]</scope>
    <source>
        <strain evidence="1">MN2024</strain>
        <tissue evidence="1">Gills</tissue>
    </source>
</reference>
<organism evidence="1 2">
    <name type="scientific">Sinanodonta woodiana</name>
    <name type="common">Chinese pond mussel</name>
    <name type="synonym">Anodonta woodiana</name>
    <dbReference type="NCBI Taxonomy" id="1069815"/>
    <lineage>
        <taxon>Eukaryota</taxon>
        <taxon>Metazoa</taxon>
        <taxon>Spiralia</taxon>
        <taxon>Lophotrochozoa</taxon>
        <taxon>Mollusca</taxon>
        <taxon>Bivalvia</taxon>
        <taxon>Autobranchia</taxon>
        <taxon>Heteroconchia</taxon>
        <taxon>Palaeoheterodonta</taxon>
        <taxon>Unionida</taxon>
        <taxon>Unionoidea</taxon>
        <taxon>Unionidae</taxon>
        <taxon>Unioninae</taxon>
        <taxon>Sinanodonta</taxon>
    </lineage>
</organism>
<feature type="non-terminal residue" evidence="1">
    <location>
        <position position="160"/>
    </location>
</feature>
<proteinExistence type="predicted"/>
<dbReference type="EMBL" id="JBJQND010000001">
    <property type="protein sequence ID" value="KAL3890985.1"/>
    <property type="molecule type" value="Genomic_DNA"/>
</dbReference>
<dbReference type="AlphaFoldDB" id="A0ABD3XZM4"/>
<feature type="non-terminal residue" evidence="1">
    <location>
        <position position="1"/>
    </location>
</feature>
<dbReference type="PANTHER" id="PTHR33153">
    <property type="entry name" value="MYND-TYPE DOMAIN-CONTAINING PROTEIN"/>
    <property type="match status" value="1"/>
</dbReference>
<evidence type="ECO:0000313" key="1">
    <source>
        <dbReference type="EMBL" id="KAL3890985.1"/>
    </source>
</evidence>
<gene>
    <name evidence="1" type="ORF">ACJMK2_003251</name>
</gene>
<accession>A0ABD3XZM4</accession>